<dbReference type="SMART" id="SM00065">
    <property type="entry name" value="GAF"/>
    <property type="match status" value="2"/>
</dbReference>
<keyword evidence="3 8" id="KW-0479">Metal-binding</keyword>
<dbReference type="CDD" id="cd00077">
    <property type="entry name" value="HDc"/>
    <property type="match status" value="1"/>
</dbReference>
<feature type="compositionally biased region" description="Low complexity" evidence="10">
    <location>
        <begin position="158"/>
        <end position="169"/>
    </location>
</feature>
<dbReference type="KEGG" id="ccin:107263148"/>
<dbReference type="RefSeq" id="XP_024936257.1">
    <property type="nucleotide sequence ID" value="XM_025080489.1"/>
</dbReference>
<comment type="cofactor">
    <cofactor evidence="9">
        <name>a divalent metal cation</name>
        <dbReference type="ChEBI" id="CHEBI:60240"/>
    </cofactor>
    <text evidence="9">Binds 2 divalent metal cations per subunit. Site 1 may preferentially bind zinc ions, while site 2 has a preference for magnesium and/or manganese ions.</text>
</comment>
<feature type="compositionally biased region" description="Polar residues" evidence="10">
    <location>
        <begin position="20"/>
        <end position="40"/>
    </location>
</feature>
<feature type="binding site" evidence="8">
    <location>
        <position position="723"/>
    </location>
    <ligand>
        <name>Zn(2+)</name>
        <dbReference type="ChEBI" id="CHEBI:29105"/>
        <label>1</label>
    </ligand>
</feature>
<keyword evidence="5 9" id="KW-0378">Hydrolase</keyword>
<dbReference type="InterPro" id="IPR023174">
    <property type="entry name" value="PDEase_CS"/>
</dbReference>
<evidence type="ECO:0000256" key="3">
    <source>
        <dbReference type="ARBA" id="ARBA00022723"/>
    </source>
</evidence>
<evidence type="ECO:0000256" key="5">
    <source>
        <dbReference type="ARBA" id="ARBA00022801"/>
    </source>
</evidence>
<dbReference type="RefSeq" id="XP_015585541.1">
    <property type="nucleotide sequence ID" value="XM_015730055.2"/>
</dbReference>
<dbReference type="SUPFAM" id="SSF109604">
    <property type="entry name" value="HD-domain/PDEase-like"/>
    <property type="match status" value="1"/>
</dbReference>
<dbReference type="GO" id="GO:0007165">
    <property type="term" value="P:signal transduction"/>
    <property type="evidence" value="ECO:0007669"/>
    <property type="project" value="InterPro"/>
</dbReference>
<keyword evidence="4" id="KW-0677">Repeat</keyword>
<sequence length="1080" mass="123027">MEAEDEMDEELPEADDLEVNHNNNLENFGTMKISTMSRSSKTPDREDSALVQSSLNSALDENCDSELASDSSEIQEPMREESKLTLSSSTKTDLKEGDISRLRRSRRVTCQDTIHESEEEEGLTMDKVAKYLEANPIAIEVWLREKASPDLRQRLQNSSLVTKSSTSSLHQEENVLSRSKRNSVTSDLFQSWLASSSPVKRSKSPSRTSTSLMGRREELNRLDEGDLFMELIRDVANELDINVLCHKILVNVGLLTHADRGSLFLAKGPLEDRYLVAKLFDVTQDTELEEAVQRAKNEEIRIPFGVGIAGSVAQSKQIINIKDAYKDPRFNSAIDMRTGYKTTLILSMPICNYEGDVIGVAQIINKTNGSNEFTDRDVEVFQRYLTFCGIGIQNAQLFELSVQEYRRNQILLNLARSIFEEQNNLECLVTKIMTEAKELLKCERCAVYLLDLDCGEASHLEKIVERPGRSIQESRKPLSRRESNNIDMEDIFQQHATSGNKFTMVFEMENETQEARIYRPSSSNLSSPLGQIARYVATTGQILNIGDVATWLKREVLDAGSDPIRSILCMPIVNGQRVVIGVAQLINKDNGTSFTDSDVSIFEAFAIFCGLGIHNTQMYESACKLMAKQKVALECLSYHATASNEDALKLTSDPIPSAEKYNLYSFTFIDFDLKDEDTCRATIRMFKQCDLIQRFHIPYDVLCRWILSVKKNYRPVKYHNWRHALNVAQTMFAMLKTGKMEQFMTDIEILGLLVACLCHDLDHRGTNNAFQTKTESPLAILYSTSTMEHHHFDQCVMILNSDSNNIFQSLSMEDYRKVMRVVENAILSTDLAMYFKKKNRFMELIDEGEFDWQSEEKKELLCGMMMTACDVSAIAKPWEIQHRVAKLVADEFFDQGDLEKLQLNQQPVAMMDREKRDELPQMQVGFIDVICLPLYRVLSDTFPWIMPLYEGTMENRRHWQDLAEKVEMGLTWIDRDTIEEPVEEFVSSEPKDIEFTVTTLNCAHTDRKEGEPETSTHVPEAAKSSLGKFASLRKGGRTLSKGVRHRFSRSLYARSSSEDTGKAKVLLPERKNRNKLCLLI</sequence>
<dbReference type="PROSITE" id="PS51845">
    <property type="entry name" value="PDEASE_I_2"/>
    <property type="match status" value="1"/>
</dbReference>
<name>A0AAJ7R936_CEPCN</name>
<feature type="compositionally biased region" description="Acidic residues" evidence="10">
    <location>
        <begin position="1"/>
        <end position="17"/>
    </location>
</feature>
<dbReference type="InterPro" id="IPR029016">
    <property type="entry name" value="GAF-like_dom_sf"/>
</dbReference>
<dbReference type="Proteomes" id="UP000694920">
    <property type="component" value="Unplaced"/>
</dbReference>
<reference evidence="13 14" key="1">
    <citation type="submission" date="2025-04" db="UniProtKB">
        <authorList>
            <consortium name="RefSeq"/>
        </authorList>
    </citation>
    <scope>IDENTIFICATION</scope>
</reference>
<feature type="domain" description="PDEase" evidence="11">
    <location>
        <begin position="643"/>
        <end position="966"/>
    </location>
</feature>
<feature type="binding site" evidence="7">
    <location>
        <position position="923"/>
    </location>
    <ligand>
        <name>AMP</name>
        <dbReference type="ChEBI" id="CHEBI:456215"/>
    </ligand>
</feature>
<evidence type="ECO:0000313" key="16">
    <source>
        <dbReference type="RefSeq" id="XP_024936258.1"/>
    </source>
</evidence>
<evidence type="ECO:0000256" key="8">
    <source>
        <dbReference type="PIRSR" id="PIRSR623088-3"/>
    </source>
</evidence>
<dbReference type="InterPro" id="IPR023088">
    <property type="entry name" value="PDEase"/>
</dbReference>
<organism evidence="12 15">
    <name type="scientific">Cephus cinctus</name>
    <name type="common">Wheat stem sawfly</name>
    <dbReference type="NCBI Taxonomy" id="211228"/>
    <lineage>
        <taxon>Eukaryota</taxon>
        <taxon>Metazoa</taxon>
        <taxon>Ecdysozoa</taxon>
        <taxon>Arthropoda</taxon>
        <taxon>Hexapoda</taxon>
        <taxon>Insecta</taxon>
        <taxon>Pterygota</taxon>
        <taxon>Neoptera</taxon>
        <taxon>Endopterygota</taxon>
        <taxon>Hymenoptera</taxon>
        <taxon>Cephoidea</taxon>
        <taxon>Cephidae</taxon>
        <taxon>Cephus</taxon>
    </lineage>
</organism>
<feature type="binding site" evidence="7">
    <location>
        <position position="760"/>
    </location>
    <ligand>
        <name>AMP</name>
        <dbReference type="ChEBI" id="CHEBI:456215"/>
    </ligand>
</feature>
<dbReference type="InterPro" id="IPR003018">
    <property type="entry name" value="GAF"/>
</dbReference>
<dbReference type="Pfam" id="PF01590">
    <property type="entry name" value="GAF"/>
    <property type="match status" value="2"/>
</dbReference>
<feature type="binding site" evidence="8">
    <location>
        <position position="759"/>
    </location>
    <ligand>
        <name>Zn(2+)</name>
        <dbReference type="ChEBI" id="CHEBI:29105"/>
        <label>1</label>
    </ligand>
</feature>
<evidence type="ECO:0000256" key="9">
    <source>
        <dbReference type="RuleBase" id="RU363067"/>
    </source>
</evidence>
<protein>
    <recommendedName>
        <fullName evidence="9">Phosphodiesterase</fullName>
        <ecNumber evidence="9">3.1.4.-</ecNumber>
    </recommendedName>
</protein>
<dbReference type="Gene3D" id="3.30.450.40">
    <property type="match status" value="2"/>
</dbReference>
<feature type="compositionally biased region" description="Polar residues" evidence="10">
    <location>
        <begin position="50"/>
        <end position="59"/>
    </location>
</feature>
<dbReference type="GO" id="GO:0046872">
    <property type="term" value="F:metal ion binding"/>
    <property type="evidence" value="ECO:0007669"/>
    <property type="project" value="UniProtKB-KW"/>
</dbReference>
<dbReference type="InterPro" id="IPR002073">
    <property type="entry name" value="PDEase_catalytic_dom"/>
</dbReference>
<evidence type="ECO:0000313" key="14">
    <source>
        <dbReference type="RefSeq" id="XP_015585542.1"/>
    </source>
</evidence>
<feature type="binding site" evidence="7">
    <location>
        <begin position="719"/>
        <end position="723"/>
    </location>
    <ligand>
        <name>AMP</name>
        <dbReference type="ChEBI" id="CHEBI:456215"/>
    </ligand>
</feature>
<feature type="active site" description="Proton donor" evidence="6">
    <location>
        <position position="719"/>
    </location>
</feature>
<dbReference type="PRINTS" id="PR00387">
    <property type="entry name" value="PDIESTERASE1"/>
</dbReference>
<dbReference type="PANTHER" id="PTHR11347">
    <property type="entry name" value="CYCLIC NUCLEOTIDE PHOSPHODIESTERASE"/>
    <property type="match status" value="1"/>
</dbReference>
<evidence type="ECO:0000256" key="7">
    <source>
        <dbReference type="PIRSR" id="PIRSR623088-2"/>
    </source>
</evidence>
<dbReference type="GO" id="GO:0047555">
    <property type="term" value="F:3',5'-cyclic-GMP phosphodiesterase activity"/>
    <property type="evidence" value="ECO:0007669"/>
    <property type="project" value="UniProtKB-ARBA"/>
</dbReference>
<comment type="similarity">
    <text evidence="1 9">Belongs to the cyclic nucleotide phosphodiesterase family.</text>
</comment>
<evidence type="ECO:0000256" key="6">
    <source>
        <dbReference type="PIRSR" id="PIRSR623088-1"/>
    </source>
</evidence>
<feature type="binding site" evidence="8">
    <location>
        <position position="760"/>
    </location>
    <ligand>
        <name>Zn(2+)</name>
        <dbReference type="ChEBI" id="CHEBI:29105"/>
        <label>1</label>
    </ligand>
</feature>
<dbReference type="Gene3D" id="1.10.1300.10">
    <property type="entry name" value="3'5'-cyclic nucleotide phosphodiesterase, catalytic domain"/>
    <property type="match status" value="1"/>
</dbReference>
<dbReference type="GO" id="GO:0046068">
    <property type="term" value="P:cGMP metabolic process"/>
    <property type="evidence" value="ECO:0007669"/>
    <property type="project" value="UniProtKB-ARBA"/>
</dbReference>
<dbReference type="AlphaFoldDB" id="A0AAJ7R936"/>
<evidence type="ECO:0000313" key="12">
    <source>
        <dbReference type="Proteomes" id="UP000694920"/>
    </source>
</evidence>
<dbReference type="FunFam" id="1.10.1300.10:FF:000003">
    <property type="entry name" value="Phosphodiesterase"/>
    <property type="match status" value="1"/>
</dbReference>
<feature type="binding site" evidence="8">
    <location>
        <position position="870"/>
    </location>
    <ligand>
        <name>Zn(2+)</name>
        <dbReference type="ChEBI" id="CHEBI:29105"/>
        <label>1</label>
    </ligand>
</feature>
<feature type="binding site" evidence="7">
    <location>
        <position position="870"/>
    </location>
    <ligand>
        <name>AMP</name>
        <dbReference type="ChEBI" id="CHEBI:456215"/>
    </ligand>
</feature>
<evidence type="ECO:0000313" key="15">
    <source>
        <dbReference type="RefSeq" id="XP_024936257.1"/>
    </source>
</evidence>
<evidence type="ECO:0000256" key="10">
    <source>
        <dbReference type="SAM" id="MobiDB-lite"/>
    </source>
</evidence>
<dbReference type="GeneID" id="107263148"/>
<dbReference type="FunFam" id="3.30.450.40:FF:000031">
    <property type="entry name" value="Phosphodiesterase"/>
    <property type="match status" value="1"/>
</dbReference>
<dbReference type="SMART" id="SM00471">
    <property type="entry name" value="HDc"/>
    <property type="match status" value="1"/>
</dbReference>
<dbReference type="InterPro" id="IPR036971">
    <property type="entry name" value="PDEase_catalytic_dom_sf"/>
</dbReference>
<dbReference type="InterPro" id="IPR003607">
    <property type="entry name" value="HD/PDEase_dom"/>
</dbReference>
<dbReference type="RefSeq" id="XP_015585542.1">
    <property type="nucleotide sequence ID" value="XM_015730056.2"/>
</dbReference>
<evidence type="ECO:0000313" key="13">
    <source>
        <dbReference type="RefSeq" id="XP_015585541.1"/>
    </source>
</evidence>
<keyword evidence="2" id="KW-0140">cGMP</keyword>
<accession>A0AAJ7R936</accession>
<feature type="region of interest" description="Disordered" evidence="10">
    <location>
        <begin position="157"/>
        <end position="180"/>
    </location>
</feature>
<dbReference type="SUPFAM" id="SSF55781">
    <property type="entry name" value="GAF domain-like"/>
    <property type="match status" value="2"/>
</dbReference>
<evidence type="ECO:0000256" key="1">
    <source>
        <dbReference type="ARBA" id="ARBA00007648"/>
    </source>
</evidence>
<keyword evidence="12" id="KW-1185">Reference proteome</keyword>
<dbReference type="Pfam" id="PF00233">
    <property type="entry name" value="PDEase_I"/>
    <property type="match status" value="1"/>
</dbReference>
<dbReference type="RefSeq" id="XP_024936258.1">
    <property type="nucleotide sequence ID" value="XM_025080490.1"/>
</dbReference>
<dbReference type="EC" id="3.1.4.-" evidence="9"/>
<feature type="region of interest" description="Disordered" evidence="10">
    <location>
        <begin position="1"/>
        <end position="100"/>
    </location>
</feature>
<proteinExistence type="inferred from homology"/>
<dbReference type="CTD" id="41760"/>
<dbReference type="PROSITE" id="PS00126">
    <property type="entry name" value="PDEASE_I_1"/>
    <property type="match status" value="1"/>
</dbReference>
<evidence type="ECO:0000256" key="2">
    <source>
        <dbReference type="ARBA" id="ARBA00022535"/>
    </source>
</evidence>
<feature type="binding site" evidence="8">
    <location>
        <position position="760"/>
    </location>
    <ligand>
        <name>Zn(2+)</name>
        <dbReference type="ChEBI" id="CHEBI:29105"/>
        <label>2</label>
    </ligand>
</feature>
<gene>
    <name evidence="13 14 15 16" type="primary">LOC107263148</name>
</gene>
<evidence type="ECO:0000259" key="11">
    <source>
        <dbReference type="PROSITE" id="PS51845"/>
    </source>
</evidence>
<evidence type="ECO:0000256" key="4">
    <source>
        <dbReference type="ARBA" id="ARBA00022737"/>
    </source>
</evidence>